<dbReference type="Proteomes" id="UP000827976">
    <property type="component" value="Chromosome 1"/>
</dbReference>
<evidence type="ECO:0000313" key="1">
    <source>
        <dbReference type="EMBL" id="KAH7692935.1"/>
    </source>
</evidence>
<protein>
    <submittedName>
        <fullName evidence="1">EF-hand domain pair domain-containing protein</fullName>
    </submittedName>
</protein>
<organism evidence="1 2">
    <name type="scientific">Dioscorea alata</name>
    <name type="common">Purple yam</name>
    <dbReference type="NCBI Taxonomy" id="55571"/>
    <lineage>
        <taxon>Eukaryota</taxon>
        <taxon>Viridiplantae</taxon>
        <taxon>Streptophyta</taxon>
        <taxon>Embryophyta</taxon>
        <taxon>Tracheophyta</taxon>
        <taxon>Spermatophyta</taxon>
        <taxon>Magnoliopsida</taxon>
        <taxon>Liliopsida</taxon>
        <taxon>Dioscoreales</taxon>
        <taxon>Dioscoreaceae</taxon>
        <taxon>Dioscorea</taxon>
    </lineage>
</organism>
<evidence type="ECO:0000313" key="2">
    <source>
        <dbReference type="Proteomes" id="UP000827976"/>
    </source>
</evidence>
<dbReference type="EMBL" id="CM037011">
    <property type="protein sequence ID" value="KAH7692935.1"/>
    <property type="molecule type" value="Genomic_DNA"/>
</dbReference>
<keyword evidence="2" id="KW-1185">Reference proteome</keyword>
<comment type="caution">
    <text evidence="1">The sequence shown here is derived from an EMBL/GenBank/DDBJ whole genome shotgun (WGS) entry which is preliminary data.</text>
</comment>
<proteinExistence type="predicted"/>
<sequence length="259" mass="29143">MISGRKRFVSDDVPGSSNKLKDSSFPETSTHNRKRVRAFSEEQEHEIKVLFERFKDHKKCSHMIANALDGDGKYTAAQVSRKLKNLGLVVPQKKKSSETRKQLSDIELTDSGEQSDEETLQAILKRKMKSSETSKRSSDIELTDRGEQSDEETLLAIKKRNTRKRSKPSTQDTATEISNHETTEQENSVHDDELNMMQIDEGSGGLEAVDSAALRETDSLKDKLNDSIEMGKSLKPFEIVHLYALQVEIRAGIMSSNLS</sequence>
<gene>
    <name evidence="1" type="ORF">IHE45_01G098600</name>
</gene>
<name>A0ACB7WWV3_DIOAL</name>
<reference evidence="2" key="1">
    <citation type="journal article" date="2022" name="Nat. Commun.">
        <title>Chromosome evolution and the genetic basis of agronomically important traits in greater yam.</title>
        <authorList>
            <person name="Bredeson J.V."/>
            <person name="Lyons J.B."/>
            <person name="Oniyinde I.O."/>
            <person name="Okereke N.R."/>
            <person name="Kolade O."/>
            <person name="Nnabue I."/>
            <person name="Nwadili C.O."/>
            <person name="Hribova E."/>
            <person name="Parker M."/>
            <person name="Nwogha J."/>
            <person name="Shu S."/>
            <person name="Carlson J."/>
            <person name="Kariba R."/>
            <person name="Muthemba S."/>
            <person name="Knop K."/>
            <person name="Barton G.J."/>
            <person name="Sherwood A.V."/>
            <person name="Lopez-Montes A."/>
            <person name="Asiedu R."/>
            <person name="Jamnadass R."/>
            <person name="Muchugi A."/>
            <person name="Goodstein D."/>
            <person name="Egesi C.N."/>
            <person name="Featherston J."/>
            <person name="Asfaw A."/>
            <person name="Simpson G.G."/>
            <person name="Dolezel J."/>
            <person name="Hendre P.S."/>
            <person name="Van Deynze A."/>
            <person name="Kumar P.L."/>
            <person name="Obidiegwu J.E."/>
            <person name="Bhattacharjee R."/>
            <person name="Rokhsar D.S."/>
        </authorList>
    </citation>
    <scope>NUCLEOTIDE SEQUENCE [LARGE SCALE GENOMIC DNA]</scope>
    <source>
        <strain evidence="2">cv. TDa95/00328</strain>
    </source>
</reference>
<accession>A0ACB7WWV3</accession>